<sequence>MGHTGRRTQAACTSTWRMADDRTVQDTAVRLTGGKVPT</sequence>
<evidence type="ECO:0000313" key="1">
    <source>
        <dbReference type="EMBL" id="CAA9389132.1"/>
    </source>
</evidence>
<dbReference type="EMBL" id="CADCUP010000104">
    <property type="protein sequence ID" value="CAA9389132.1"/>
    <property type="molecule type" value="Genomic_DNA"/>
</dbReference>
<accession>A0A6J4NIZ7</accession>
<proteinExistence type="predicted"/>
<gene>
    <name evidence="1" type="ORF">AVDCRST_MAG06-1468</name>
</gene>
<dbReference type="AlphaFoldDB" id="A0A6J4NIZ7"/>
<organism evidence="1">
    <name type="scientific">uncultured Nocardioides sp</name>
    <dbReference type="NCBI Taxonomy" id="198441"/>
    <lineage>
        <taxon>Bacteria</taxon>
        <taxon>Bacillati</taxon>
        <taxon>Actinomycetota</taxon>
        <taxon>Actinomycetes</taxon>
        <taxon>Propionibacteriales</taxon>
        <taxon>Nocardioidaceae</taxon>
        <taxon>Nocardioides</taxon>
        <taxon>environmental samples</taxon>
    </lineage>
</organism>
<name>A0A6J4NIZ7_9ACTN</name>
<reference evidence="1" key="1">
    <citation type="submission" date="2020-02" db="EMBL/GenBank/DDBJ databases">
        <authorList>
            <person name="Meier V. D."/>
        </authorList>
    </citation>
    <scope>NUCLEOTIDE SEQUENCE</scope>
    <source>
        <strain evidence="1">AVDCRST_MAG06</strain>
    </source>
</reference>
<protein>
    <submittedName>
        <fullName evidence="1">Uncharacterized protein</fullName>
    </submittedName>
</protein>